<sequence length="376" mass="43070">MKKRIILGLPTIYGLGSLLKENLEYLGFEVIDISFDYKGFRYKNLSQRIFNFFHKVFLKDRSYKDKLRFEAHQAEIMEKLADLKPKADYALIIRPDTYSKAVLESIKEKAVVMAGYQWDGLDRYPWAEKRIPMFDRFFVFDPMDVQGGAPVRRYLGNFYFTLPRVFETPVTQKAGAYFVGDYSRERVQFLQSLQPLLAGANMLPDFNLFSGKKRRLKQAVPGLKLSAAAISYEQNLEKVKKASVLIDITAPCHKGLSLRFFEAICYEKKIITNNSSVASYDFYHPDNIFIYGVDDLSGLTRFLEKPYKALPQEISRKYAFTNWIRYVLDMAPYTPISAPQSAVLSACSALKSVHFSSKKELECHATGNPVASVHHG</sequence>
<accession>A0A1H3VP33</accession>
<dbReference type="RefSeq" id="WP_091392386.1">
    <property type="nucleotide sequence ID" value="NZ_FNQY01000001.1"/>
</dbReference>
<keyword evidence="2" id="KW-1185">Reference proteome</keyword>
<evidence type="ECO:0000313" key="2">
    <source>
        <dbReference type="Proteomes" id="UP000199041"/>
    </source>
</evidence>
<evidence type="ECO:0000313" key="1">
    <source>
        <dbReference type="EMBL" id="SDZ75878.1"/>
    </source>
</evidence>
<dbReference type="EMBL" id="FNQY01000001">
    <property type="protein sequence ID" value="SDZ75878.1"/>
    <property type="molecule type" value="Genomic_DNA"/>
</dbReference>
<gene>
    <name evidence="1" type="ORF">SAMN05192529_101277</name>
</gene>
<proteinExistence type="predicted"/>
<organism evidence="1 2">
    <name type="scientific">Arachidicoccus rhizosphaerae</name>
    <dbReference type="NCBI Taxonomy" id="551991"/>
    <lineage>
        <taxon>Bacteria</taxon>
        <taxon>Pseudomonadati</taxon>
        <taxon>Bacteroidota</taxon>
        <taxon>Chitinophagia</taxon>
        <taxon>Chitinophagales</taxon>
        <taxon>Chitinophagaceae</taxon>
        <taxon>Arachidicoccus</taxon>
    </lineage>
</organism>
<dbReference type="STRING" id="551991.SAMN05192529_101277"/>
<dbReference type="OrthoDB" id="3251881at2"/>
<reference evidence="1 2" key="1">
    <citation type="submission" date="2016-10" db="EMBL/GenBank/DDBJ databases">
        <authorList>
            <person name="de Groot N.N."/>
        </authorList>
    </citation>
    <scope>NUCLEOTIDE SEQUENCE [LARGE SCALE GENOMIC DNA]</scope>
    <source>
        <strain evidence="1 2">Vu-144</strain>
    </source>
</reference>
<dbReference type="AlphaFoldDB" id="A0A1H3VP33"/>
<name>A0A1H3VP33_9BACT</name>
<protein>
    <submittedName>
        <fullName evidence="1">Uncharacterized protein</fullName>
    </submittedName>
</protein>
<dbReference type="Proteomes" id="UP000199041">
    <property type="component" value="Unassembled WGS sequence"/>
</dbReference>